<dbReference type="InterPro" id="IPR052431">
    <property type="entry name" value="SKI2_subfamily_helicases"/>
</dbReference>
<dbReference type="Pfam" id="PF00271">
    <property type="entry name" value="Helicase_C"/>
    <property type="match status" value="1"/>
</dbReference>
<feature type="domain" description="Helicase ATP-binding" evidence="6">
    <location>
        <begin position="819"/>
        <end position="986"/>
    </location>
</feature>
<dbReference type="InterPro" id="IPR011545">
    <property type="entry name" value="DEAD/DEAH_box_helicase_dom"/>
</dbReference>
<feature type="domain" description="Helicase C-terminal" evidence="7">
    <location>
        <begin position="1241"/>
        <end position="1387"/>
    </location>
</feature>
<proteinExistence type="predicted"/>
<keyword evidence="3 9" id="KW-0347">Helicase</keyword>
<evidence type="ECO:0000313" key="8">
    <source>
        <dbReference type="Proteomes" id="UP000504606"/>
    </source>
</evidence>
<dbReference type="GeneID" id="113215986"/>
<dbReference type="GO" id="GO:0005737">
    <property type="term" value="C:cytoplasm"/>
    <property type="evidence" value="ECO:0007669"/>
    <property type="project" value="TreeGrafter"/>
</dbReference>
<accession>A0A9C6X1C4</accession>
<evidence type="ECO:0000256" key="2">
    <source>
        <dbReference type="ARBA" id="ARBA00022801"/>
    </source>
</evidence>
<dbReference type="GO" id="GO:0004386">
    <property type="term" value="F:helicase activity"/>
    <property type="evidence" value="ECO:0007669"/>
    <property type="project" value="UniProtKB-KW"/>
</dbReference>
<dbReference type="Gene3D" id="3.40.50.300">
    <property type="entry name" value="P-loop containing nucleotide triphosphate hydrolases"/>
    <property type="match status" value="2"/>
</dbReference>
<evidence type="ECO:0000256" key="5">
    <source>
        <dbReference type="SAM" id="MobiDB-lite"/>
    </source>
</evidence>
<dbReference type="OrthoDB" id="8175159at2759"/>
<dbReference type="GO" id="GO:0003676">
    <property type="term" value="F:nucleic acid binding"/>
    <property type="evidence" value="ECO:0007669"/>
    <property type="project" value="InterPro"/>
</dbReference>
<evidence type="ECO:0000256" key="3">
    <source>
        <dbReference type="ARBA" id="ARBA00022806"/>
    </source>
</evidence>
<dbReference type="GO" id="GO:0005524">
    <property type="term" value="F:ATP binding"/>
    <property type="evidence" value="ECO:0007669"/>
    <property type="project" value="UniProtKB-KW"/>
</dbReference>
<dbReference type="Pfam" id="PF23002">
    <property type="entry name" value="PIN-like_DDX60"/>
    <property type="match status" value="1"/>
</dbReference>
<dbReference type="SUPFAM" id="SSF52540">
    <property type="entry name" value="P-loop containing nucleoside triphosphate hydrolases"/>
    <property type="match status" value="1"/>
</dbReference>
<keyword evidence="4" id="KW-0067">ATP-binding</keyword>
<dbReference type="PROSITE" id="PS51194">
    <property type="entry name" value="HELICASE_CTER"/>
    <property type="match status" value="1"/>
</dbReference>
<keyword evidence="2" id="KW-0378">Hydrolase</keyword>
<dbReference type="SMART" id="SM00490">
    <property type="entry name" value="HELICc"/>
    <property type="match status" value="1"/>
</dbReference>
<dbReference type="PANTHER" id="PTHR44533">
    <property type="entry name" value="DEAD/H RNA HELICASE, PUTATIVE-RELATED"/>
    <property type="match status" value="1"/>
</dbReference>
<protein>
    <submittedName>
        <fullName evidence="9">Probable ATP-dependent RNA helicase DDX60</fullName>
    </submittedName>
</protein>
<dbReference type="Pfam" id="PF26076">
    <property type="entry name" value="WHD_DDX60"/>
    <property type="match status" value="1"/>
</dbReference>
<keyword evidence="8" id="KW-1185">Reference proteome</keyword>
<gene>
    <name evidence="9" type="primary">LOC113215986</name>
</gene>
<evidence type="ECO:0000259" key="6">
    <source>
        <dbReference type="PROSITE" id="PS51192"/>
    </source>
</evidence>
<reference evidence="9" key="1">
    <citation type="journal article" date="2018" name="Proc. Natl. Acad. Sci. U.S.A.">
        <title>Phylogenomics and the evolution of hemipteroid insects.</title>
        <authorList>
            <person name="Johnson K.P."/>
            <person name="Dietrich C.H."/>
            <person name="Friedrich F."/>
            <person name="Beutel R.G."/>
            <person name="Wipfler B."/>
            <person name="Peters R.S."/>
            <person name="Allen J.M."/>
            <person name="Petersen M."/>
            <person name="Donath A."/>
            <person name="Walden K.K."/>
            <person name="Kozlov A.M."/>
            <person name="Podsiadlowski L."/>
            <person name="Mayer C."/>
            <person name="Meusemann K."/>
            <person name="Vasilikopoulos A."/>
            <person name="Waterhouse R.M."/>
            <person name="Cameron S.L."/>
            <person name="Weirauch C."/>
            <person name="Swanson D.R."/>
            <person name="Percy D.M."/>
            <person name="Hardy N.B."/>
            <person name="Terry I."/>
            <person name="Liu S."/>
            <person name="Zhou X."/>
            <person name="Misof B."/>
            <person name="Robertson H.M."/>
            <person name="Yoshizawa K."/>
        </authorList>
    </citation>
    <scope>NUCLEOTIDE SEQUENCE</scope>
</reference>
<evidence type="ECO:0000259" key="7">
    <source>
        <dbReference type="PROSITE" id="PS51194"/>
    </source>
</evidence>
<evidence type="ECO:0000256" key="1">
    <source>
        <dbReference type="ARBA" id="ARBA00022741"/>
    </source>
</evidence>
<dbReference type="InterPro" id="IPR059032">
    <property type="entry name" value="WHD_DDX60"/>
</dbReference>
<organism evidence="8 9">
    <name type="scientific">Frankliniella occidentalis</name>
    <name type="common">Western flower thrips</name>
    <name type="synonym">Euthrips occidentalis</name>
    <dbReference type="NCBI Taxonomy" id="133901"/>
    <lineage>
        <taxon>Eukaryota</taxon>
        <taxon>Metazoa</taxon>
        <taxon>Ecdysozoa</taxon>
        <taxon>Arthropoda</taxon>
        <taxon>Hexapoda</taxon>
        <taxon>Insecta</taxon>
        <taxon>Pterygota</taxon>
        <taxon>Neoptera</taxon>
        <taxon>Paraneoptera</taxon>
        <taxon>Thysanoptera</taxon>
        <taxon>Terebrantia</taxon>
        <taxon>Thripoidea</taxon>
        <taxon>Thripidae</taxon>
        <taxon>Frankliniella</taxon>
    </lineage>
</organism>
<evidence type="ECO:0000256" key="4">
    <source>
        <dbReference type="ARBA" id="ARBA00022840"/>
    </source>
</evidence>
<dbReference type="InterPro" id="IPR001650">
    <property type="entry name" value="Helicase_C-like"/>
</dbReference>
<name>A0A9C6X1C4_FRAOC</name>
<dbReference type="RefSeq" id="XP_052127327.1">
    <property type="nucleotide sequence ID" value="XM_052271367.1"/>
</dbReference>
<feature type="region of interest" description="Disordered" evidence="5">
    <location>
        <begin position="605"/>
        <end position="627"/>
    </location>
</feature>
<reference evidence="9" key="2">
    <citation type="submission" date="2025-08" db="UniProtKB">
        <authorList>
            <consortium name="RefSeq"/>
        </authorList>
    </citation>
    <scope>IDENTIFICATION</scope>
</reference>
<dbReference type="Pfam" id="PF00270">
    <property type="entry name" value="DEAD"/>
    <property type="match status" value="1"/>
</dbReference>
<dbReference type="SMART" id="SM00487">
    <property type="entry name" value="DEXDc"/>
    <property type="match status" value="1"/>
</dbReference>
<feature type="region of interest" description="Disordered" evidence="5">
    <location>
        <begin position="1188"/>
        <end position="1208"/>
    </location>
</feature>
<dbReference type="FunFam" id="3.40.50.300:FF:001039">
    <property type="entry name" value="ATP-dependent RNA helicase DDX60"/>
    <property type="match status" value="1"/>
</dbReference>
<dbReference type="InterPro" id="IPR027417">
    <property type="entry name" value="P-loop_NTPase"/>
</dbReference>
<dbReference type="PROSITE" id="PS51192">
    <property type="entry name" value="HELICASE_ATP_BIND_1"/>
    <property type="match status" value="1"/>
</dbReference>
<dbReference type="Proteomes" id="UP000504606">
    <property type="component" value="Unplaced"/>
</dbReference>
<sequence>MPPKKEVGFQDPKKVVSDVDNTNTVELDELISSESEDEGVSTRDLNVALQQGKIDEADERLEKAFEDEVEQLEEVLESPGDTELNLVVKKLQKFTSFDKARFQDISPQIVEGRKFIIDGDSLLMHALDSKGLSMELGGQTLHVIYIVENFLQTFISRALNFVVVFFKIWDKAWTGFPQLTMARNAVKLHLLHNQKKFDVISTNSLWSEEFKQYLAQQRPGFLMMSTRLPHFIQSSKVEDEKTSSKWLQFVMSAQSAHCEFICLDVVDIGSVVSSSACLMATVHVHFNNLGQFEEKVSKDIKAVENMMPEVSQAQAFKELPEKDVKSSIIILAASSLLKKNPSSDVISVTKIVLLSLAFQEHLPLKMRCFKNLPDLPPRVAQILHDFQGEMANIISNLPTDADKLSSVDFRFVGDLWQGTFVKAVFHGIAEAGSLQSGELGNIVASRYEEFVSLVKKLTDVQNLQAYPFEHFCEGTCSGHTVEKTVSMLPTHFGTKKLLQSSCKLSELFCGDLSSKFARTISACQDWSDDEYLLKSQHWQNLKPLTDEYERIPDDAAKDKESQYETNKRYAQNSRNAYARYQTIYGMSLEGRTAVKAIVTNSANKHQNTKKTVDKPKAPTKAKQVSKKDKIIEDNLKRMMDDKQKQLKERLKSFSNNFSSLMLKGDFSAAIEKCDVELQRASDFKEFVLDLLFQKSKACFGLWSDECHKKPSDRNMLGARQLFLVVREILKTVQENNLSLGSKQKIALSGFLHDLGFKELAEMKELPDPGKTSQASYQVQMNYVEFQLTQLGSELNRETGGKPDPRADGFIPDPWQVELFDIIDKRQSAVVVAPTSSGKTYASYYCMEQVIRDSDDGVVVYVCPTKALVNQVYATIYARFKKNLPPGKTLLGTFTRDFRQNVANCQILTTVPECMELLLLSPGCQSVVKKIKYVIFDEVHCLVGQSGGLSWENSLLLIRCPFLALSATIHKPEKFCAWLQRMETFKKAQAEKFGLSDRPHGSYKVTLVVHSERHNHLLKNVMMEDGTIEHVHPYSFLNLASGDEYHGIPKHIVLSPDEAFELFNAMKKVLKSEKINNLDIVKYFKELCPSGFLSMQSVQKFCVDLRTMLEEESLDDQLKVLDCLKKVDYSGLNTSEEYVYRNIPWVLDALKDRGMLPALVFTYNRALVEAMPLKLLRYLRDLDDFTEDEETDIESESETENDKKANKTHRRFRGKRFKRKLGLMRGPSMLKSTGSLRGEGFTDEKMIDFIEKRLIKTGYKAQDSFPSLLRRGLGKHFAGMNNRERSAVEMLFRLKILNLLTATETLALGIHMPCKTVVVAGDSPFLNVLEFNQMSGRAGRRGFDKEGNVIFFGLHQRKMETLMTGNLPQMVGNFPLSASLILRLLLLGSDVNLEGKEAETFSNEALAKTYTLLENSLLYETQDFLKERMKYFFYFVVQFLMCQGLLTKDGIPHTDALMLTHLHYHEPGNFAFYFLLKTGVLENLCKSDKKGVITEESLVNLVIVLSFLFARLPLSEHLLNRKRMCSVVVLPPLPDTVQEALKNYNKMTLNIFSHYFMCVSDDIKEKHGDETTLPLSQLDVQSNNVLQEEILKEGKVVSSLSNLHVTSNVCSVFAGLSGYSDQDLFPLSGELAHIRGDLNVKAVPTLELDFSCNSYALDFYRHGTREALCFDNGLHSGHDFTVLKDFMLVLKSIQTSLSETYPNSKFFEAVGIISNTFETNFTKAYYAFKGL</sequence>
<keyword evidence="1" id="KW-0547">Nucleotide-binding</keyword>
<dbReference type="KEGG" id="foc:113215986"/>
<evidence type="ECO:0000313" key="9">
    <source>
        <dbReference type="RefSeq" id="XP_052127327.1"/>
    </source>
</evidence>
<dbReference type="InterPro" id="IPR014001">
    <property type="entry name" value="Helicase_ATP-bd"/>
</dbReference>
<feature type="compositionally biased region" description="Acidic residues" evidence="5">
    <location>
        <begin position="1188"/>
        <end position="1198"/>
    </location>
</feature>
<dbReference type="PANTHER" id="PTHR44533:SF4">
    <property type="entry name" value="DEAD_H RNA HELICASE, PUTATIVE-RELATED"/>
    <property type="match status" value="1"/>
</dbReference>
<dbReference type="InterPro" id="IPR055124">
    <property type="entry name" value="PIN-like_DDX60"/>
</dbReference>
<dbReference type="GO" id="GO:0016787">
    <property type="term" value="F:hydrolase activity"/>
    <property type="evidence" value="ECO:0007669"/>
    <property type="project" value="UniProtKB-KW"/>
</dbReference>